<feature type="compositionally biased region" description="Basic and acidic residues" evidence="1">
    <location>
        <begin position="61"/>
        <end position="75"/>
    </location>
</feature>
<feature type="region of interest" description="Disordered" evidence="1">
    <location>
        <begin position="1"/>
        <end position="258"/>
    </location>
</feature>
<proteinExistence type="predicted"/>
<dbReference type="Proteomes" id="UP000323221">
    <property type="component" value="Unassembled WGS sequence"/>
</dbReference>
<evidence type="ECO:0000256" key="2">
    <source>
        <dbReference type="SAM" id="Phobius"/>
    </source>
</evidence>
<gene>
    <name evidence="3" type="ORF">FQ330_05030</name>
</gene>
<comment type="caution">
    <text evidence="3">The sequence shown here is derived from an EMBL/GenBank/DDBJ whole genome shotgun (WGS) entry which is preliminary data.</text>
</comment>
<dbReference type="EMBL" id="VOIR01000012">
    <property type="protein sequence ID" value="KAA6435124.1"/>
    <property type="molecule type" value="Genomic_DNA"/>
</dbReference>
<protein>
    <submittedName>
        <fullName evidence="3">Uncharacterized protein</fullName>
    </submittedName>
</protein>
<keyword evidence="2" id="KW-0812">Transmembrane</keyword>
<feature type="transmembrane region" description="Helical" evidence="2">
    <location>
        <begin position="380"/>
        <end position="398"/>
    </location>
</feature>
<feature type="compositionally biased region" description="Basic and acidic residues" evidence="1">
    <location>
        <begin position="234"/>
        <end position="243"/>
    </location>
</feature>
<keyword evidence="4" id="KW-1185">Reference proteome</keyword>
<dbReference type="AlphaFoldDB" id="A0A5M8QJH4"/>
<accession>A0A5M8QJH4</accession>
<keyword evidence="2" id="KW-1133">Transmembrane helix</keyword>
<dbReference type="OrthoDB" id="5109074at2"/>
<name>A0A5M8QJH4_9MICO</name>
<feature type="transmembrane region" description="Helical" evidence="2">
    <location>
        <begin position="336"/>
        <end position="360"/>
    </location>
</feature>
<feature type="transmembrane region" description="Helical" evidence="2">
    <location>
        <begin position="447"/>
        <end position="470"/>
    </location>
</feature>
<feature type="compositionally biased region" description="Basic and acidic residues" evidence="1">
    <location>
        <begin position="116"/>
        <end position="127"/>
    </location>
</feature>
<feature type="compositionally biased region" description="Basic and acidic residues" evidence="1">
    <location>
        <begin position="141"/>
        <end position="163"/>
    </location>
</feature>
<evidence type="ECO:0000313" key="4">
    <source>
        <dbReference type="Proteomes" id="UP000323221"/>
    </source>
</evidence>
<keyword evidence="2" id="KW-0472">Membrane</keyword>
<dbReference type="RefSeq" id="WP_146355721.1">
    <property type="nucleotide sequence ID" value="NZ_VOIR01000012.1"/>
</dbReference>
<organism evidence="3 4">
    <name type="scientific">Agrococcus sediminis</name>
    <dbReference type="NCBI Taxonomy" id="2599924"/>
    <lineage>
        <taxon>Bacteria</taxon>
        <taxon>Bacillati</taxon>
        <taxon>Actinomycetota</taxon>
        <taxon>Actinomycetes</taxon>
        <taxon>Micrococcales</taxon>
        <taxon>Microbacteriaceae</taxon>
        <taxon>Agrococcus</taxon>
    </lineage>
</organism>
<evidence type="ECO:0000256" key="1">
    <source>
        <dbReference type="SAM" id="MobiDB-lite"/>
    </source>
</evidence>
<evidence type="ECO:0000313" key="3">
    <source>
        <dbReference type="EMBL" id="KAA6435124.1"/>
    </source>
</evidence>
<reference evidence="3 4" key="1">
    <citation type="submission" date="2019-08" db="EMBL/GenBank/DDBJ databases">
        <title>Agrococcus lahaulensis sp. nov., isolated from a cold desert of the Indian Himalayas.</title>
        <authorList>
            <person name="Qu J.H."/>
        </authorList>
    </citation>
    <scope>NUCLEOTIDE SEQUENCE [LARGE SCALE GENOMIC DNA]</scope>
    <source>
        <strain evidence="3 4">NS18</strain>
    </source>
</reference>
<feature type="compositionally biased region" description="Low complexity" evidence="1">
    <location>
        <begin position="213"/>
        <end position="233"/>
    </location>
</feature>
<sequence>MSDEQPTSWRDRFFGSASAKEPTTGDTGAEAVEPSTSERQVHHHSADDAPDDAEVAATSVSEHDEHQPLVEHEPGTDTAPLDTAVADDRGDSPIEPTVIAPSTLRGPSHSAAAPDDMARTDAHEAHGDAAASSLEQQPELAPHEPEGPRDAAADGDDASRDAGDGPPPLVEPRRPSFGLRRHTAGTDAGAAGDVGGDGTPDGDPAPDADRGHAGALAAGGVAAAGAAGAAAASRDGRSDRDFVEPEPTQAMDAQHHDDQATRAIDTHDADGDTRVLEQQPGADERTQRFGIVRDEVPASAIAVDEETARAASGGTPIVLVEEPVPPRRKGARGVGFAVALLATAIFALVFAAAFFAVGYLFDRGFDAAETLETVWLRPSFLLPVIVFFLAYWLVTLVVNRAGWWAHVLGAFLVALLVYAAHIGGAYMEAEGGWESYTALPGIDAEELGQLILAPLSVLAFVIAREVPVWVGGIVSRRGRRAREWNRQAMDDFNAENAERLAAYERARS</sequence>
<feature type="transmembrane region" description="Helical" evidence="2">
    <location>
        <begin position="405"/>
        <end position="427"/>
    </location>
</feature>